<dbReference type="Pfam" id="PF02212">
    <property type="entry name" value="GED"/>
    <property type="match status" value="1"/>
</dbReference>
<sequence length="734" mass="82694">MLVADAERLEQIDKLYELRLDQYVSLPVLAVVGDQSSGKSSVLEGLTGLPLPRDSGLCTRFPTQIIFKRSPTKHIEISIIPSSEPDERKKAKIRDFSRRCSQDGDALNPSDFLAILKEVRLRFPTVQYTGSVKPKAAEIMEVPFAGQSREESSHSFSNDILKIEMAGPQHEHFSVIDLPGLFRKPTLGQTTKEDMTLVKQMVATYLNNTRAIILAVVPANVDLATQEIIQMAEDADPERTRTLGVLTKPDLVDHGAEPAIVNLVKSGGSTRGLGYTLVCNRSQSNLGVSTAERNKNENDFFNEGVWSTLPKDRVGVAALKRRLNALLIGVTRTTFADVMLDIETRIQKVQLELDSIGSPRGSPANQRLFLLQISTHFQSLATKAIDGYYGRDLCFEQSAALRLATLVVAENEKFSQKMFRHGSRRRFSLTDDSASDDEPPESHNSTPPTDFENESVEILEHSHRSYPELRSLRPVVAEVQHPIEESVQEWITRKYRNFKGFEIGTTNPSLLPALIQEQTSSWHYHAGTHAYNVIVRIHTFLDTLLHHVCPDNAVCDRIWVRIAPALKASYKMAMDHVAFLVNVESHGYPVTLNHYFVDNLKKRRLSRVEKRLGKLKSWTTNDDNKQPLIRLADTVQAYVDNEQHSIEDLHDTLKSYHKVARKRFVDAVCKQVVDHHLICSSEGPLSVLSSQFIARLGEEDLQRLAGEDDETLARRKNLQIELESLLEGQKIIQY</sequence>
<gene>
    <name evidence="7" type="ORF">AYO20_09812</name>
</gene>
<evidence type="ECO:0000256" key="2">
    <source>
        <dbReference type="ARBA" id="ARBA00023134"/>
    </source>
</evidence>
<dbReference type="InterPro" id="IPR045063">
    <property type="entry name" value="Dynamin_N"/>
</dbReference>
<dbReference type="SMART" id="SM00053">
    <property type="entry name" value="DYNc"/>
    <property type="match status" value="1"/>
</dbReference>
<dbReference type="GO" id="GO:0006897">
    <property type="term" value="P:endocytosis"/>
    <property type="evidence" value="ECO:0007669"/>
    <property type="project" value="TreeGrafter"/>
</dbReference>
<dbReference type="GO" id="GO:0005874">
    <property type="term" value="C:microtubule"/>
    <property type="evidence" value="ECO:0007669"/>
    <property type="project" value="TreeGrafter"/>
</dbReference>
<keyword evidence="8" id="KW-1185">Reference proteome</keyword>
<organism evidence="7 8">
    <name type="scientific">Fonsecaea nubica</name>
    <dbReference type="NCBI Taxonomy" id="856822"/>
    <lineage>
        <taxon>Eukaryota</taxon>
        <taxon>Fungi</taxon>
        <taxon>Dikarya</taxon>
        <taxon>Ascomycota</taxon>
        <taxon>Pezizomycotina</taxon>
        <taxon>Eurotiomycetes</taxon>
        <taxon>Chaetothyriomycetidae</taxon>
        <taxon>Chaetothyriales</taxon>
        <taxon>Herpotrichiellaceae</taxon>
        <taxon>Fonsecaea</taxon>
    </lineage>
</organism>
<dbReference type="GO" id="GO:0016559">
    <property type="term" value="P:peroxisome fission"/>
    <property type="evidence" value="ECO:0007669"/>
    <property type="project" value="TreeGrafter"/>
</dbReference>
<dbReference type="InterPro" id="IPR001401">
    <property type="entry name" value="Dynamin_GTPase"/>
</dbReference>
<dbReference type="GO" id="GO:0003924">
    <property type="term" value="F:GTPase activity"/>
    <property type="evidence" value="ECO:0007669"/>
    <property type="project" value="InterPro"/>
</dbReference>
<dbReference type="PROSITE" id="PS00410">
    <property type="entry name" value="G_DYNAMIN_1"/>
    <property type="match status" value="1"/>
</dbReference>
<dbReference type="GO" id="GO:0048312">
    <property type="term" value="P:intracellular distribution of mitochondria"/>
    <property type="evidence" value="ECO:0007669"/>
    <property type="project" value="TreeGrafter"/>
</dbReference>
<evidence type="ECO:0000256" key="4">
    <source>
        <dbReference type="SAM" id="MobiDB-lite"/>
    </source>
</evidence>
<dbReference type="GO" id="GO:0005739">
    <property type="term" value="C:mitochondrion"/>
    <property type="evidence" value="ECO:0007669"/>
    <property type="project" value="TreeGrafter"/>
</dbReference>
<dbReference type="InterPro" id="IPR022812">
    <property type="entry name" value="Dynamin"/>
</dbReference>
<dbReference type="InterPro" id="IPR020850">
    <property type="entry name" value="GED_dom"/>
</dbReference>
<dbReference type="CDD" id="cd08771">
    <property type="entry name" value="DLP_1"/>
    <property type="match status" value="1"/>
</dbReference>
<reference evidence="7 8" key="1">
    <citation type="submission" date="2016-03" db="EMBL/GenBank/DDBJ databases">
        <title>The draft genome sequence of Fonsecaea nubica causative agent of cutaneous subcutaneous infection in human host.</title>
        <authorList>
            <person name="Costa F."/>
            <person name="Sybren D.H."/>
            <person name="Raittz R.T."/>
            <person name="Weiss V.A."/>
            <person name="Leao A.C."/>
            <person name="Gomes R."/>
            <person name="De Souza E.M."/>
            <person name="Pedrosa F.O."/>
            <person name="Steffens M.B."/>
            <person name="Bombassaro A."/>
            <person name="Tadra-Sfeir M.Z."/>
            <person name="Moreno L.F."/>
            <person name="Najafzadeh M.J."/>
            <person name="Felipe M.S."/>
            <person name="Teixeira M."/>
            <person name="Sun J."/>
            <person name="Xi L."/>
            <person name="Castro M.A."/>
            <person name="Vicente V.A."/>
        </authorList>
    </citation>
    <scope>NUCLEOTIDE SEQUENCE [LARGE SCALE GENOMIC DNA]</scope>
    <source>
        <strain evidence="7 8">CBS 269.64</strain>
    </source>
</reference>
<dbReference type="GO" id="GO:0000266">
    <property type="term" value="P:mitochondrial fission"/>
    <property type="evidence" value="ECO:0007669"/>
    <property type="project" value="TreeGrafter"/>
</dbReference>
<dbReference type="PANTHER" id="PTHR11566">
    <property type="entry name" value="DYNAMIN"/>
    <property type="match status" value="1"/>
</dbReference>
<dbReference type="SUPFAM" id="SSF52540">
    <property type="entry name" value="P-loop containing nucleoside triphosphate hydrolases"/>
    <property type="match status" value="1"/>
</dbReference>
<dbReference type="GO" id="GO:0008017">
    <property type="term" value="F:microtubule binding"/>
    <property type="evidence" value="ECO:0007669"/>
    <property type="project" value="TreeGrafter"/>
</dbReference>
<dbReference type="Pfam" id="PF01031">
    <property type="entry name" value="Dynamin_M"/>
    <property type="match status" value="1"/>
</dbReference>
<feature type="domain" description="Dynamin-type G" evidence="6">
    <location>
        <begin position="23"/>
        <end position="336"/>
    </location>
</feature>
<dbReference type="Gene3D" id="3.40.50.300">
    <property type="entry name" value="P-loop containing nucleotide triphosphate hydrolases"/>
    <property type="match status" value="1"/>
</dbReference>
<dbReference type="InterPro" id="IPR030381">
    <property type="entry name" value="G_DYNAMIN_dom"/>
</dbReference>
<evidence type="ECO:0000256" key="3">
    <source>
        <dbReference type="RuleBase" id="RU003932"/>
    </source>
</evidence>
<dbReference type="InterPro" id="IPR019762">
    <property type="entry name" value="Dynamin_GTPase_CS"/>
</dbReference>
<dbReference type="PANTHER" id="PTHR11566:SF215">
    <property type="entry name" value="DYNAMIN GTPASE"/>
    <property type="match status" value="1"/>
</dbReference>
<keyword evidence="2 3" id="KW-0342">GTP-binding</keyword>
<dbReference type="GeneID" id="34593209"/>
<evidence type="ECO:0000313" key="8">
    <source>
        <dbReference type="Proteomes" id="UP000185904"/>
    </source>
</evidence>
<dbReference type="InterPro" id="IPR027417">
    <property type="entry name" value="P-loop_NTPase"/>
</dbReference>
<dbReference type="PRINTS" id="PR00195">
    <property type="entry name" value="DYNAMIN"/>
</dbReference>
<dbReference type="RefSeq" id="XP_022495906.1">
    <property type="nucleotide sequence ID" value="XM_022648080.1"/>
</dbReference>
<dbReference type="Gene3D" id="1.20.120.1240">
    <property type="entry name" value="Dynamin, middle domain"/>
    <property type="match status" value="1"/>
</dbReference>
<proteinExistence type="inferred from homology"/>
<dbReference type="Proteomes" id="UP000185904">
    <property type="component" value="Unassembled WGS sequence"/>
</dbReference>
<dbReference type="InterPro" id="IPR003130">
    <property type="entry name" value="GED"/>
</dbReference>
<dbReference type="PROSITE" id="PS51718">
    <property type="entry name" value="G_DYNAMIN_2"/>
    <property type="match status" value="1"/>
</dbReference>
<feature type="domain" description="GED" evidence="5">
    <location>
        <begin position="646"/>
        <end position="734"/>
    </location>
</feature>
<comment type="similarity">
    <text evidence="3">Belongs to the TRAFAC class dynamin-like GTPase superfamily. Dynamin/Fzo/YdjA family.</text>
</comment>
<dbReference type="GO" id="GO:0016020">
    <property type="term" value="C:membrane"/>
    <property type="evidence" value="ECO:0007669"/>
    <property type="project" value="TreeGrafter"/>
</dbReference>
<dbReference type="EMBL" id="LVCJ01000096">
    <property type="protein sequence ID" value="OAL27214.1"/>
    <property type="molecule type" value="Genomic_DNA"/>
</dbReference>
<evidence type="ECO:0000259" key="5">
    <source>
        <dbReference type="PROSITE" id="PS51388"/>
    </source>
</evidence>
<protein>
    <recommendedName>
        <fullName evidence="9">GED domain-containing protein</fullName>
    </recommendedName>
</protein>
<dbReference type="Pfam" id="PF00350">
    <property type="entry name" value="Dynamin_N"/>
    <property type="match status" value="1"/>
</dbReference>
<dbReference type="AlphaFoldDB" id="A0A178CCX4"/>
<dbReference type="InterPro" id="IPR000375">
    <property type="entry name" value="Dynamin_stalk"/>
</dbReference>
<evidence type="ECO:0000259" key="6">
    <source>
        <dbReference type="PROSITE" id="PS51718"/>
    </source>
</evidence>
<evidence type="ECO:0000313" key="7">
    <source>
        <dbReference type="EMBL" id="OAL27214.1"/>
    </source>
</evidence>
<accession>A0A178CCX4</accession>
<name>A0A178CCX4_9EURO</name>
<dbReference type="GO" id="GO:0005525">
    <property type="term" value="F:GTP binding"/>
    <property type="evidence" value="ECO:0007669"/>
    <property type="project" value="UniProtKB-KW"/>
</dbReference>
<dbReference type="OrthoDB" id="415706at2759"/>
<dbReference type="PROSITE" id="PS51388">
    <property type="entry name" value="GED"/>
    <property type="match status" value="1"/>
</dbReference>
<evidence type="ECO:0008006" key="9">
    <source>
        <dbReference type="Google" id="ProtNLM"/>
    </source>
</evidence>
<feature type="region of interest" description="Disordered" evidence="4">
    <location>
        <begin position="425"/>
        <end position="452"/>
    </location>
</feature>
<evidence type="ECO:0000256" key="1">
    <source>
        <dbReference type="ARBA" id="ARBA00022741"/>
    </source>
</evidence>
<comment type="caution">
    <text evidence="7">The sequence shown here is derived from an EMBL/GenBank/DDBJ whole genome shotgun (WGS) entry which is preliminary data.</text>
</comment>
<keyword evidence="1 3" id="KW-0547">Nucleotide-binding</keyword>